<evidence type="ECO:0000313" key="10">
    <source>
        <dbReference type="EMBL" id="RIH92978.1"/>
    </source>
</evidence>
<dbReference type="EMBL" id="QWLB01000011">
    <property type="protein sequence ID" value="RIH92978.1"/>
    <property type="molecule type" value="Genomic_DNA"/>
</dbReference>
<evidence type="ECO:0000256" key="1">
    <source>
        <dbReference type="ARBA" id="ARBA00004203"/>
    </source>
</evidence>
<keyword evidence="5" id="KW-0574">Periplasm</keyword>
<evidence type="ECO:0000256" key="2">
    <source>
        <dbReference type="ARBA" id="ARBA00004418"/>
    </source>
</evidence>
<keyword evidence="4" id="KW-0812">Transmembrane</keyword>
<evidence type="ECO:0000256" key="4">
    <source>
        <dbReference type="ARBA" id="ARBA00022692"/>
    </source>
</evidence>
<evidence type="ECO:0000256" key="3">
    <source>
        <dbReference type="ARBA" id="ARBA00022481"/>
    </source>
</evidence>
<dbReference type="Pfam" id="PF18682">
    <property type="entry name" value="PilA4"/>
    <property type="match status" value="1"/>
</dbReference>
<dbReference type="GO" id="GO:0009279">
    <property type="term" value="C:cell outer membrane"/>
    <property type="evidence" value="ECO:0007669"/>
    <property type="project" value="UniProtKB-SubCell"/>
</dbReference>
<comment type="subcellular location">
    <subcellularLocation>
        <location evidence="1">Cell outer membrane</location>
        <topology evidence="1">Single-pass membrane protein</topology>
    </subcellularLocation>
    <subcellularLocation>
        <location evidence="2">Periplasm</location>
    </subcellularLocation>
</comment>
<keyword evidence="7" id="KW-0472">Membrane</keyword>
<evidence type="ECO:0000259" key="9">
    <source>
        <dbReference type="Pfam" id="PF18682"/>
    </source>
</evidence>
<dbReference type="GO" id="GO:0042597">
    <property type="term" value="C:periplasmic space"/>
    <property type="evidence" value="ECO:0007669"/>
    <property type="project" value="UniProtKB-SubCell"/>
</dbReference>
<dbReference type="InterPro" id="IPR041050">
    <property type="entry name" value="PilA4"/>
</dbReference>
<evidence type="ECO:0000256" key="6">
    <source>
        <dbReference type="ARBA" id="ARBA00022989"/>
    </source>
</evidence>
<dbReference type="InterPro" id="IPR012902">
    <property type="entry name" value="N_methyl_site"/>
</dbReference>
<dbReference type="AlphaFoldDB" id="A0A399F9R5"/>
<evidence type="ECO:0000313" key="11">
    <source>
        <dbReference type="Proteomes" id="UP000266178"/>
    </source>
</evidence>
<dbReference type="Gene3D" id="3.30.1300.70">
    <property type="match status" value="1"/>
</dbReference>
<sequence length="121" mass="12728">MSKHGFTLIELLIVIAIIALLAAVLLTNVLAARQRANLTGAQVYVRSVATQLEATRDPLTGALDPSVQTCTSNFGPKPSSVTACSIAYTNNTNDFVVTSTLSNAGKSTLTYQSESGAFSFQ</sequence>
<comment type="caution">
    <text evidence="10">The sequence shown here is derived from an EMBL/GenBank/DDBJ whole genome shotgun (WGS) entry which is preliminary data.</text>
</comment>
<evidence type="ECO:0000256" key="7">
    <source>
        <dbReference type="ARBA" id="ARBA00023136"/>
    </source>
</evidence>
<protein>
    <recommendedName>
        <fullName evidence="9">Pilin A4 domain-containing protein</fullName>
    </recommendedName>
</protein>
<proteinExistence type="predicted"/>
<dbReference type="InterPro" id="IPR045584">
    <property type="entry name" value="Pilin-like"/>
</dbReference>
<dbReference type="NCBIfam" id="TIGR02532">
    <property type="entry name" value="IV_pilin_GFxxxE"/>
    <property type="match status" value="1"/>
</dbReference>
<gene>
    <name evidence="10" type="ORF">Mgrana_01101</name>
</gene>
<keyword evidence="11" id="KW-1185">Reference proteome</keyword>
<accession>A0A399F9R5</accession>
<keyword evidence="3" id="KW-0488">Methylation</keyword>
<keyword evidence="6" id="KW-1133">Transmembrane helix</keyword>
<dbReference type="RefSeq" id="WP_119356606.1">
    <property type="nucleotide sequence ID" value="NZ_BJXM01000003.1"/>
</dbReference>
<feature type="domain" description="Pilin A4" evidence="9">
    <location>
        <begin position="37"/>
        <end position="113"/>
    </location>
</feature>
<evidence type="ECO:0000256" key="8">
    <source>
        <dbReference type="ARBA" id="ARBA00023237"/>
    </source>
</evidence>
<organism evidence="10 11">
    <name type="scientific">Meiothermus granaticius NBRC 107808</name>
    <dbReference type="NCBI Taxonomy" id="1227551"/>
    <lineage>
        <taxon>Bacteria</taxon>
        <taxon>Thermotogati</taxon>
        <taxon>Deinococcota</taxon>
        <taxon>Deinococci</taxon>
        <taxon>Thermales</taxon>
        <taxon>Thermaceae</taxon>
        <taxon>Meiothermus</taxon>
    </lineage>
</organism>
<name>A0A399F9R5_9DEIN</name>
<dbReference type="SUPFAM" id="SSF54523">
    <property type="entry name" value="Pili subunits"/>
    <property type="match status" value="1"/>
</dbReference>
<dbReference type="Pfam" id="PF07963">
    <property type="entry name" value="N_methyl"/>
    <property type="match status" value="1"/>
</dbReference>
<dbReference type="Proteomes" id="UP000266178">
    <property type="component" value="Unassembled WGS sequence"/>
</dbReference>
<dbReference type="PROSITE" id="PS00409">
    <property type="entry name" value="PROKAR_NTER_METHYL"/>
    <property type="match status" value="1"/>
</dbReference>
<reference evidence="10 11" key="1">
    <citation type="submission" date="2018-08" db="EMBL/GenBank/DDBJ databases">
        <title>Meiothermus granaticius genome AF-68 sequencing project.</title>
        <authorList>
            <person name="Da Costa M.S."/>
            <person name="Albuquerque L."/>
            <person name="Raposo P."/>
            <person name="Froufe H.J.C."/>
            <person name="Barroso C.S."/>
            <person name="Egas C."/>
        </authorList>
    </citation>
    <scope>NUCLEOTIDE SEQUENCE [LARGE SCALE GENOMIC DNA]</scope>
    <source>
        <strain evidence="10 11">AF-68</strain>
    </source>
</reference>
<evidence type="ECO:0000256" key="5">
    <source>
        <dbReference type="ARBA" id="ARBA00022764"/>
    </source>
</evidence>
<dbReference type="PANTHER" id="PTHR30093">
    <property type="entry name" value="GENERAL SECRETION PATHWAY PROTEIN G"/>
    <property type="match status" value="1"/>
</dbReference>
<keyword evidence="8" id="KW-0998">Cell outer membrane</keyword>
<dbReference type="PANTHER" id="PTHR30093:SF44">
    <property type="entry name" value="TYPE II SECRETION SYSTEM CORE PROTEIN G"/>
    <property type="match status" value="1"/>
</dbReference>
<dbReference type="OrthoDB" id="36045at2"/>